<evidence type="ECO:0000313" key="1">
    <source>
        <dbReference type="EMBL" id="TGO02174.1"/>
    </source>
</evidence>
<comment type="caution">
    <text evidence="1">The sequence shown here is derived from an EMBL/GenBank/DDBJ whole genome shotgun (WGS) entry which is preliminary data.</text>
</comment>
<gene>
    <name evidence="1" type="ORF">PN36_29345</name>
</gene>
<dbReference type="Proteomes" id="UP000030428">
    <property type="component" value="Unassembled WGS sequence"/>
</dbReference>
<dbReference type="EMBL" id="JSZA02000201">
    <property type="protein sequence ID" value="TGO02174.1"/>
    <property type="molecule type" value="Genomic_DNA"/>
</dbReference>
<reference evidence="1 2" key="1">
    <citation type="journal article" date="2016" name="Front. Microbiol.">
        <title>Single-Cell (Meta-)Genomics of a Dimorphic Candidatus Thiomargarita nelsonii Reveals Genomic Plasticity.</title>
        <authorList>
            <person name="Flood B.E."/>
            <person name="Fliss P."/>
            <person name="Jones D.S."/>
            <person name="Dick G.J."/>
            <person name="Jain S."/>
            <person name="Kaster A.K."/>
            <person name="Winkel M."/>
            <person name="Mussmann M."/>
            <person name="Bailey J."/>
        </authorList>
    </citation>
    <scope>NUCLEOTIDE SEQUENCE [LARGE SCALE GENOMIC DNA]</scope>
    <source>
        <strain evidence="1">Hydrate Ridge</strain>
    </source>
</reference>
<dbReference type="InterPro" id="IPR011009">
    <property type="entry name" value="Kinase-like_dom_sf"/>
</dbReference>
<dbReference type="AlphaFoldDB" id="A0A4E0RNI4"/>
<dbReference type="SUPFAM" id="SSF56112">
    <property type="entry name" value="Protein kinase-like (PK-like)"/>
    <property type="match status" value="1"/>
</dbReference>
<proteinExistence type="predicted"/>
<protein>
    <recommendedName>
        <fullName evidence="3">Protein kinase domain-containing protein</fullName>
    </recommendedName>
</protein>
<name>A0A4E0RNI4_9GAMM</name>
<evidence type="ECO:0000313" key="2">
    <source>
        <dbReference type="Proteomes" id="UP000030428"/>
    </source>
</evidence>
<accession>A0A4E0RNI4</accession>
<organism evidence="1 2">
    <name type="scientific">Candidatus Thiomargarita nelsonii</name>
    <dbReference type="NCBI Taxonomy" id="1003181"/>
    <lineage>
        <taxon>Bacteria</taxon>
        <taxon>Pseudomonadati</taxon>
        <taxon>Pseudomonadota</taxon>
        <taxon>Gammaproteobacteria</taxon>
        <taxon>Thiotrichales</taxon>
        <taxon>Thiotrichaceae</taxon>
        <taxon>Thiomargarita</taxon>
    </lineage>
</organism>
<sequence length="128" mass="14575">MAYGKPGAKSDVFAFGATLYRLLSAESPRFPHPSELPDVPELQSLLLDCLKQNPDKRPDTQTVFRRLLDLKESAVQPSLALNCELKQRDSKTWHFSLAPKHKTLLRPERTKKIEELPAIAQQRIQEQA</sequence>
<dbReference type="Gene3D" id="1.10.510.10">
    <property type="entry name" value="Transferase(Phosphotransferase) domain 1"/>
    <property type="match status" value="1"/>
</dbReference>
<evidence type="ECO:0008006" key="3">
    <source>
        <dbReference type="Google" id="ProtNLM"/>
    </source>
</evidence>
<keyword evidence="2" id="KW-1185">Reference proteome</keyword>